<evidence type="ECO:0000256" key="7">
    <source>
        <dbReference type="ARBA" id="ARBA00022989"/>
    </source>
</evidence>
<name>A0A1M5QP25_9BACI</name>
<evidence type="ECO:0000256" key="9">
    <source>
        <dbReference type="SAM" id="Phobius"/>
    </source>
</evidence>
<dbReference type="NCBIfam" id="NF040757">
    <property type="entry name" value="AgaW"/>
    <property type="match status" value="1"/>
</dbReference>
<keyword evidence="3" id="KW-1003">Cell membrane</keyword>
<evidence type="ECO:0000256" key="2">
    <source>
        <dbReference type="ARBA" id="ARBA00022448"/>
    </source>
</evidence>
<keyword evidence="7 9" id="KW-1133">Transmembrane helix</keyword>
<keyword evidence="11" id="KW-1185">Reference proteome</keyword>
<dbReference type="PANTHER" id="PTHR32502">
    <property type="entry name" value="N-ACETYLGALACTOSAMINE PERMEASE II COMPONENT-RELATED"/>
    <property type="match status" value="1"/>
</dbReference>
<keyword evidence="2" id="KW-0813">Transport</keyword>
<dbReference type="InterPro" id="IPR050303">
    <property type="entry name" value="GatZ_KbaZ_carbometab"/>
</dbReference>
<evidence type="ECO:0000256" key="4">
    <source>
        <dbReference type="ARBA" id="ARBA00022597"/>
    </source>
</evidence>
<gene>
    <name evidence="10" type="ORF">SAMN05421807_104220</name>
</gene>
<feature type="transmembrane region" description="Helical" evidence="9">
    <location>
        <begin position="26"/>
        <end position="43"/>
    </location>
</feature>
<evidence type="ECO:0000256" key="8">
    <source>
        <dbReference type="ARBA" id="ARBA00023136"/>
    </source>
</evidence>
<dbReference type="EMBL" id="FQXD01000004">
    <property type="protein sequence ID" value="SHH15862.1"/>
    <property type="molecule type" value="Genomic_DNA"/>
</dbReference>
<evidence type="ECO:0000256" key="5">
    <source>
        <dbReference type="ARBA" id="ARBA00022683"/>
    </source>
</evidence>
<sequence length="250" mass="26973">MLIKAILISIWAGIAGIDQFNFQTHLHRPIVTGVVVGIILGDMETGLITGATLELIWMGLVSIGGAQPPNVVIGGIIGTAFAILLDQDPKVAVSVAVPFAVAVQGAITLLFTVYSPIMHKFDQLAVAGNVRKIKWLSLSQLPVLFLFNFIVAFLPIYLGVDSARTALESLPSWILDGLSVAGGMMPAVGFAMLLHIMLKQQYIPFLLIGFVLVTYFELSLIGIAIIAIAIAMYDYFRKSTERKETTTNGI</sequence>
<reference evidence="11" key="1">
    <citation type="submission" date="2016-11" db="EMBL/GenBank/DDBJ databases">
        <authorList>
            <person name="Varghese N."/>
            <person name="Submissions S."/>
        </authorList>
    </citation>
    <scope>NUCLEOTIDE SEQUENCE [LARGE SCALE GENOMIC DNA]</scope>
    <source>
        <strain evidence="11">CGMCC 1.6496</strain>
    </source>
</reference>
<proteinExistence type="predicted"/>
<keyword evidence="8 9" id="KW-0472">Membrane</keyword>
<dbReference type="GO" id="GO:0005886">
    <property type="term" value="C:plasma membrane"/>
    <property type="evidence" value="ECO:0007669"/>
    <property type="project" value="UniProtKB-SubCell"/>
</dbReference>
<feature type="transmembrane region" description="Helical" evidence="9">
    <location>
        <begin position="135"/>
        <end position="158"/>
    </location>
</feature>
<dbReference type="Pfam" id="PF03609">
    <property type="entry name" value="EII-Sor"/>
    <property type="match status" value="1"/>
</dbReference>
<evidence type="ECO:0000256" key="1">
    <source>
        <dbReference type="ARBA" id="ARBA00004651"/>
    </source>
</evidence>
<keyword evidence="5" id="KW-0598">Phosphotransferase system</keyword>
<dbReference type="PROSITE" id="PS51106">
    <property type="entry name" value="PTS_EIIC_TYPE_4"/>
    <property type="match status" value="1"/>
</dbReference>
<dbReference type="GO" id="GO:0009401">
    <property type="term" value="P:phosphoenolpyruvate-dependent sugar phosphotransferase system"/>
    <property type="evidence" value="ECO:0007669"/>
    <property type="project" value="UniProtKB-KW"/>
</dbReference>
<keyword evidence="4" id="KW-0762">Sugar transport</keyword>
<dbReference type="RefSeq" id="WP_073006600.1">
    <property type="nucleotide sequence ID" value="NZ_FQXD01000004.1"/>
</dbReference>
<protein>
    <submittedName>
        <fullName evidence="10">PTS system, N-acetylgalactosamine-specific IIC component</fullName>
    </submittedName>
</protein>
<comment type="subcellular location">
    <subcellularLocation>
        <location evidence="1">Cell membrane</location>
        <topology evidence="1">Multi-pass membrane protein</topology>
    </subcellularLocation>
</comment>
<feature type="transmembrane region" description="Helical" evidence="9">
    <location>
        <begin position="178"/>
        <end position="198"/>
    </location>
</feature>
<accession>A0A1M5QP25</accession>
<keyword evidence="6 9" id="KW-0812">Transmembrane</keyword>
<evidence type="ECO:0000256" key="3">
    <source>
        <dbReference type="ARBA" id="ARBA00022475"/>
    </source>
</evidence>
<evidence type="ECO:0000256" key="6">
    <source>
        <dbReference type="ARBA" id="ARBA00022692"/>
    </source>
</evidence>
<dbReference type="InterPro" id="IPR047835">
    <property type="entry name" value="PTS_IIC_GalNAc_AgaW-like"/>
</dbReference>
<feature type="transmembrane region" description="Helical" evidence="9">
    <location>
        <begin position="91"/>
        <end position="114"/>
    </location>
</feature>
<feature type="transmembrane region" description="Helical" evidence="9">
    <location>
        <begin position="55"/>
        <end position="85"/>
    </location>
</feature>
<evidence type="ECO:0000313" key="11">
    <source>
        <dbReference type="Proteomes" id="UP000184079"/>
    </source>
</evidence>
<organism evidence="10 11">
    <name type="scientific">Virgibacillus chiguensis</name>
    <dbReference type="NCBI Taxonomy" id="411959"/>
    <lineage>
        <taxon>Bacteria</taxon>
        <taxon>Bacillati</taxon>
        <taxon>Bacillota</taxon>
        <taxon>Bacilli</taxon>
        <taxon>Bacillales</taxon>
        <taxon>Bacillaceae</taxon>
        <taxon>Virgibacillus</taxon>
    </lineage>
</organism>
<dbReference type="OrthoDB" id="7058816at2"/>
<evidence type="ECO:0000313" key="10">
    <source>
        <dbReference type="EMBL" id="SHH15862.1"/>
    </source>
</evidence>
<feature type="transmembrane region" description="Helical" evidence="9">
    <location>
        <begin position="205"/>
        <end position="233"/>
    </location>
</feature>
<dbReference type="Proteomes" id="UP000184079">
    <property type="component" value="Unassembled WGS sequence"/>
</dbReference>
<dbReference type="PANTHER" id="PTHR32502:SF8">
    <property type="entry name" value="N-ACETYLGALACTOSAMINE PERMEASE IIC COMPONENT 1"/>
    <property type="match status" value="1"/>
</dbReference>
<dbReference type="AlphaFoldDB" id="A0A1M5QP25"/>
<dbReference type="InterPro" id="IPR004700">
    <property type="entry name" value="PTS_IIC_man"/>
</dbReference>